<dbReference type="Proteomes" id="UP001236723">
    <property type="component" value="Unassembled WGS sequence"/>
</dbReference>
<proteinExistence type="inferred from homology"/>
<evidence type="ECO:0000256" key="4">
    <source>
        <dbReference type="ARBA" id="ARBA00022801"/>
    </source>
</evidence>
<dbReference type="NCBIfam" id="TIGR00255">
    <property type="entry name" value="YicC/YloC family endoribonuclease"/>
    <property type="match status" value="1"/>
</dbReference>
<feature type="domain" description="Endoribonuclease YicC-like N-terminal" evidence="6">
    <location>
        <begin position="8"/>
        <end position="162"/>
    </location>
</feature>
<dbReference type="InterPro" id="IPR013527">
    <property type="entry name" value="YicC-like_N"/>
</dbReference>
<evidence type="ECO:0000256" key="5">
    <source>
        <dbReference type="ARBA" id="ARBA00035648"/>
    </source>
</evidence>
<dbReference type="InterPro" id="IPR013551">
    <property type="entry name" value="YicC-like_C"/>
</dbReference>
<evidence type="ECO:0000259" key="7">
    <source>
        <dbReference type="Pfam" id="PF08340"/>
    </source>
</evidence>
<keyword evidence="4" id="KW-0378">Hydrolase</keyword>
<dbReference type="Pfam" id="PF08340">
    <property type="entry name" value="YicC-like_C"/>
    <property type="match status" value="1"/>
</dbReference>
<keyword evidence="9" id="KW-1185">Reference proteome</keyword>
<comment type="caution">
    <text evidence="8">The sequence shown here is derived from an EMBL/GenBank/DDBJ whole genome shotgun (WGS) entry which is preliminary data.</text>
</comment>
<dbReference type="InterPro" id="IPR005229">
    <property type="entry name" value="YicC/YloC-like"/>
</dbReference>
<organism evidence="8 9">
    <name type="scientific">Alkalibacillus filiformis</name>
    <dbReference type="NCBI Taxonomy" id="200990"/>
    <lineage>
        <taxon>Bacteria</taxon>
        <taxon>Bacillati</taxon>
        <taxon>Bacillota</taxon>
        <taxon>Bacilli</taxon>
        <taxon>Bacillales</taxon>
        <taxon>Bacillaceae</taxon>
        <taxon>Alkalibacillus</taxon>
    </lineage>
</organism>
<comment type="similarity">
    <text evidence="5">Belongs to the YicC/YloC family.</text>
</comment>
<dbReference type="PANTHER" id="PTHR30636:SF3">
    <property type="entry name" value="UPF0701 PROTEIN YICC"/>
    <property type="match status" value="1"/>
</dbReference>
<evidence type="ECO:0000256" key="2">
    <source>
        <dbReference type="ARBA" id="ARBA00022722"/>
    </source>
</evidence>
<dbReference type="PANTHER" id="PTHR30636">
    <property type="entry name" value="UPF0701 PROTEIN YICC"/>
    <property type="match status" value="1"/>
</dbReference>
<accession>A0ABU0DQ44</accession>
<feature type="domain" description="Endoribonuclease YicC-like C-terminal" evidence="7">
    <location>
        <begin position="183"/>
        <end position="298"/>
    </location>
</feature>
<evidence type="ECO:0000259" key="6">
    <source>
        <dbReference type="Pfam" id="PF03755"/>
    </source>
</evidence>
<keyword evidence="3" id="KW-0255">Endonuclease</keyword>
<dbReference type="Pfam" id="PF03755">
    <property type="entry name" value="YicC-like_N"/>
    <property type="match status" value="1"/>
</dbReference>
<dbReference type="EMBL" id="JAUSUP010000001">
    <property type="protein sequence ID" value="MDQ0350565.1"/>
    <property type="molecule type" value="Genomic_DNA"/>
</dbReference>
<evidence type="ECO:0000313" key="8">
    <source>
        <dbReference type="EMBL" id="MDQ0350565.1"/>
    </source>
</evidence>
<evidence type="ECO:0000256" key="3">
    <source>
        <dbReference type="ARBA" id="ARBA00022759"/>
    </source>
</evidence>
<gene>
    <name evidence="8" type="ORF">J2R98_000368</name>
</gene>
<comment type="cofactor">
    <cofactor evidence="1">
        <name>a divalent metal cation</name>
        <dbReference type="ChEBI" id="CHEBI:60240"/>
    </cofactor>
</comment>
<evidence type="ECO:0000256" key="1">
    <source>
        <dbReference type="ARBA" id="ARBA00001968"/>
    </source>
</evidence>
<sequence>MKVGDDMVKSMTGYGQATQKLNELQLSVEVKTVNHRFLDFSFKMPRELMALEDRMKNQVKQYFERGRVDIFVNINGRTLTNQAIHVNWPLLNQYIDRVEEIKQHKNLSGQFDVEQLFQIEDAFVIEEEDNFDSKVEQAILDALDDALSRVDRMRVDEGEALKADVYKFAHQIEQLVTSLDRDKDLIKQDYYEKVTNRLKEFIADANIDENRLLQEIAILTDKGDITEEITRLLSHVEQVKSLLEQEGSIGRRLDFLTQELHREANTIGSKSNDVQLSKVTVDLKSVIEKIKEQVQNIE</sequence>
<keyword evidence="2" id="KW-0540">Nuclease</keyword>
<protein>
    <submittedName>
        <fullName evidence="8">Uncharacterized protein (TIGR00255 family)</fullName>
    </submittedName>
</protein>
<name>A0ABU0DQ44_9BACI</name>
<evidence type="ECO:0000313" key="9">
    <source>
        <dbReference type="Proteomes" id="UP001236723"/>
    </source>
</evidence>
<reference evidence="8 9" key="1">
    <citation type="submission" date="2023-07" db="EMBL/GenBank/DDBJ databases">
        <title>Genomic Encyclopedia of Type Strains, Phase IV (KMG-IV): sequencing the most valuable type-strain genomes for metagenomic binning, comparative biology and taxonomic classification.</title>
        <authorList>
            <person name="Goeker M."/>
        </authorList>
    </citation>
    <scope>NUCLEOTIDE SEQUENCE [LARGE SCALE GENOMIC DNA]</scope>
    <source>
        <strain evidence="8 9">DSM 15448</strain>
    </source>
</reference>